<dbReference type="OMA" id="DWHPRNL"/>
<dbReference type="InterPro" id="IPR052780">
    <property type="entry name" value="AAA_Catabolism_Regulators"/>
</dbReference>
<dbReference type="GO" id="GO:0008270">
    <property type="term" value="F:zinc ion binding"/>
    <property type="evidence" value="ECO:0007669"/>
    <property type="project" value="InterPro"/>
</dbReference>
<dbReference type="AlphaFoldDB" id="A0A0D1ZFR4"/>
<evidence type="ECO:0000256" key="5">
    <source>
        <dbReference type="SAM" id="MobiDB-lite"/>
    </source>
</evidence>
<feature type="region of interest" description="Disordered" evidence="5">
    <location>
        <begin position="87"/>
        <end position="113"/>
    </location>
</feature>
<proteinExistence type="predicted"/>
<dbReference type="GO" id="GO:0005634">
    <property type="term" value="C:nucleus"/>
    <property type="evidence" value="ECO:0007669"/>
    <property type="project" value="TreeGrafter"/>
</dbReference>
<feature type="domain" description="Zn(2)-C6 fungal-type" evidence="6">
    <location>
        <begin position="49"/>
        <end position="85"/>
    </location>
</feature>
<feature type="region of interest" description="Disordered" evidence="5">
    <location>
        <begin position="204"/>
        <end position="237"/>
    </location>
</feature>
<dbReference type="OrthoDB" id="2262349at2759"/>
<gene>
    <name evidence="7" type="ORF">PV10_04737</name>
</gene>
<sequence length="920" mass="102466">MSYASSGQFPPLAQPNSYSKPIDNSLSPEPSDQGGRDGGRHPHRRGYQACQRCRERKVKCDLGSVDAPSTPPCKRCLRERLPCEFAPTRKKQKKSDGTARDVSHDHTLRPANDAISPIAAKLTNATSPHVANSGGARLGWSARESITSQPRDEYLSTGIGNSSNKHSNVHLHSQVAAATLNAPMSSTQDNIMLLVDAANAFSENATPIEKDSPHSERPGRKRTHSNMNHIGPDAPKDVGMTPEEQAEQQAGINAWTDMRFVRNGWFTAWEAMDYIEYFYERLAPMTPVVLPDYRSPFKHRELLVNEPILALAMLAIASRHMRLSGHGALYRSYLIHDKLWNNLRRQVERLLWGQEQFGGGFSGGGNASSLRESQSGQLTWTGSLRTLGTIEALLVLTDWQPRALHFPPGDGETGLLDATLVPHTDNKPREPRGGRDYENLPYASWLEPAWRSDRMSWMLLGLGQNLAFELGVFDTDHQDCRHSHGPDSECARKARIRLLLLVYVAQTGGRMGVQSSLHVEQWEGDTIWERNKQTIEPKPGEYSVDLMQNCWLQIARLMNRANRDVFSSAQFTRILTSSGRYKEAIKKFEPLLMHWKNVFENAKEHIHPVMRHILTMEYQYARLYLNSLGLQKVVETWVESGSNQGKATLAKVIEENRAYIGEVTDAALAILREVTEGIGPKGYLRDAPVRTFLRSLSAMMFVLKRFSLGTHEKMVRECLDQLEKITTEMSKQVVDDVHLSASTSRLVTNIVKNVKQTLIRVHLPGTGSAGPSRDHSRPPSPQGNGQGNAEVPHSSSVLPSTLAQQLSPGWSLRDPLAGIEAKPMAELESQMFVPPPNMVMDGDILDHALPVDSSLDPSMTDFSDWFALPLDNLWHNSDATVDNGFGGLGPTVGRQDMLEVLTNQDYNQMPWNGGFPSGLQ</sequence>
<organism evidence="7 8">
    <name type="scientific">Exophiala mesophila</name>
    <name type="common">Black yeast-like fungus</name>
    <dbReference type="NCBI Taxonomy" id="212818"/>
    <lineage>
        <taxon>Eukaryota</taxon>
        <taxon>Fungi</taxon>
        <taxon>Dikarya</taxon>
        <taxon>Ascomycota</taxon>
        <taxon>Pezizomycotina</taxon>
        <taxon>Eurotiomycetes</taxon>
        <taxon>Chaetothyriomycetidae</taxon>
        <taxon>Chaetothyriales</taxon>
        <taxon>Herpotrichiellaceae</taxon>
        <taxon>Exophiala</taxon>
    </lineage>
</organism>
<evidence type="ECO:0000256" key="3">
    <source>
        <dbReference type="ARBA" id="ARBA00023163"/>
    </source>
</evidence>
<accession>A0A0D1ZFR4</accession>
<evidence type="ECO:0000313" key="8">
    <source>
        <dbReference type="Proteomes" id="UP000054302"/>
    </source>
</evidence>
<dbReference type="VEuPathDB" id="FungiDB:PV10_04737"/>
<dbReference type="InterPro" id="IPR001138">
    <property type="entry name" value="Zn2Cys6_DnaBD"/>
</dbReference>
<dbReference type="SUPFAM" id="SSF57701">
    <property type="entry name" value="Zn2/Cys6 DNA-binding domain"/>
    <property type="match status" value="1"/>
</dbReference>
<dbReference type="InterPro" id="IPR036864">
    <property type="entry name" value="Zn2-C6_fun-type_DNA-bd_sf"/>
</dbReference>
<dbReference type="PANTHER" id="PTHR31644">
    <property type="entry name" value="TRANSCRIPTIONAL ACTIVATOR ARO80-RELATED"/>
    <property type="match status" value="1"/>
</dbReference>
<evidence type="ECO:0000256" key="1">
    <source>
        <dbReference type="ARBA" id="ARBA00023015"/>
    </source>
</evidence>
<dbReference type="SMART" id="SM00066">
    <property type="entry name" value="GAL4"/>
    <property type="match status" value="1"/>
</dbReference>
<dbReference type="RefSeq" id="XP_016225101.1">
    <property type="nucleotide sequence ID" value="XM_016369313.1"/>
</dbReference>
<name>A0A0D1ZFR4_EXOME</name>
<dbReference type="STRING" id="212818.A0A0D1ZFR4"/>
<feature type="compositionally biased region" description="Basic and acidic residues" evidence="5">
    <location>
        <begin position="94"/>
        <end position="108"/>
    </location>
</feature>
<dbReference type="GO" id="GO:0045944">
    <property type="term" value="P:positive regulation of transcription by RNA polymerase II"/>
    <property type="evidence" value="ECO:0007669"/>
    <property type="project" value="TreeGrafter"/>
</dbReference>
<feature type="compositionally biased region" description="Basic and acidic residues" evidence="5">
    <location>
        <begin position="208"/>
        <end position="218"/>
    </location>
</feature>
<dbReference type="PROSITE" id="PS00463">
    <property type="entry name" value="ZN2_CY6_FUNGAL_1"/>
    <property type="match status" value="1"/>
</dbReference>
<feature type="compositionally biased region" description="Polar residues" evidence="5">
    <location>
        <begin position="793"/>
        <end position="802"/>
    </location>
</feature>
<keyword evidence="4" id="KW-0539">Nucleus</keyword>
<feature type="region of interest" description="Disordered" evidence="5">
    <location>
        <begin position="1"/>
        <end position="47"/>
    </location>
</feature>
<evidence type="ECO:0000259" key="6">
    <source>
        <dbReference type="PROSITE" id="PS50048"/>
    </source>
</evidence>
<feature type="compositionally biased region" description="Polar residues" evidence="5">
    <location>
        <begin position="1"/>
        <end position="30"/>
    </location>
</feature>
<reference evidence="7 8" key="1">
    <citation type="submission" date="2015-01" db="EMBL/GenBank/DDBJ databases">
        <title>The Genome Sequence of Exophiala mesophila CBS40295.</title>
        <authorList>
            <consortium name="The Broad Institute Genomics Platform"/>
            <person name="Cuomo C."/>
            <person name="de Hoog S."/>
            <person name="Gorbushina A."/>
            <person name="Stielow B."/>
            <person name="Teixiera M."/>
            <person name="Abouelleil A."/>
            <person name="Chapman S.B."/>
            <person name="Priest M."/>
            <person name="Young S.K."/>
            <person name="Wortman J."/>
            <person name="Nusbaum C."/>
            <person name="Birren B."/>
        </authorList>
    </citation>
    <scope>NUCLEOTIDE SEQUENCE [LARGE SCALE GENOMIC DNA]</scope>
    <source>
        <strain evidence="7 8">CBS 40295</strain>
    </source>
</reference>
<keyword evidence="3" id="KW-0804">Transcription</keyword>
<dbReference type="GO" id="GO:0003677">
    <property type="term" value="F:DNA binding"/>
    <property type="evidence" value="ECO:0007669"/>
    <property type="project" value="UniProtKB-KW"/>
</dbReference>
<dbReference type="GeneID" id="27322582"/>
<dbReference type="Proteomes" id="UP000054302">
    <property type="component" value="Unassembled WGS sequence"/>
</dbReference>
<keyword evidence="1" id="KW-0805">Transcription regulation</keyword>
<dbReference type="EMBL" id="KN847522">
    <property type="protein sequence ID" value="KIV93527.1"/>
    <property type="molecule type" value="Genomic_DNA"/>
</dbReference>
<evidence type="ECO:0000256" key="4">
    <source>
        <dbReference type="ARBA" id="ARBA00023242"/>
    </source>
</evidence>
<keyword evidence="8" id="KW-1185">Reference proteome</keyword>
<feature type="region of interest" description="Disordered" evidence="5">
    <location>
        <begin position="763"/>
        <end position="802"/>
    </location>
</feature>
<dbReference type="PROSITE" id="PS50048">
    <property type="entry name" value="ZN2_CY6_FUNGAL_2"/>
    <property type="match status" value="1"/>
</dbReference>
<evidence type="ECO:0000256" key="2">
    <source>
        <dbReference type="ARBA" id="ARBA00023125"/>
    </source>
</evidence>
<dbReference type="CDD" id="cd00067">
    <property type="entry name" value="GAL4"/>
    <property type="match status" value="1"/>
</dbReference>
<evidence type="ECO:0000313" key="7">
    <source>
        <dbReference type="EMBL" id="KIV93527.1"/>
    </source>
</evidence>
<keyword evidence="2" id="KW-0238">DNA-binding</keyword>
<dbReference type="GO" id="GO:0009074">
    <property type="term" value="P:aromatic amino acid family catabolic process"/>
    <property type="evidence" value="ECO:0007669"/>
    <property type="project" value="TreeGrafter"/>
</dbReference>
<dbReference type="Gene3D" id="4.10.240.10">
    <property type="entry name" value="Zn(2)-C6 fungal-type DNA-binding domain"/>
    <property type="match status" value="1"/>
</dbReference>
<dbReference type="GO" id="GO:0000981">
    <property type="term" value="F:DNA-binding transcription factor activity, RNA polymerase II-specific"/>
    <property type="evidence" value="ECO:0007669"/>
    <property type="project" value="InterPro"/>
</dbReference>
<dbReference type="Pfam" id="PF00172">
    <property type="entry name" value="Zn_clus"/>
    <property type="match status" value="1"/>
</dbReference>
<dbReference type="PANTHER" id="PTHR31644:SF2">
    <property type="entry name" value="TRANSCRIPTIONAL ACTIVATOR ARO80-RELATED"/>
    <property type="match status" value="1"/>
</dbReference>
<protein>
    <recommendedName>
        <fullName evidence="6">Zn(2)-C6 fungal-type domain-containing protein</fullName>
    </recommendedName>
</protein>
<dbReference type="CDD" id="cd12148">
    <property type="entry name" value="fungal_TF_MHR"/>
    <property type="match status" value="1"/>
</dbReference>
<dbReference type="HOGENOM" id="CLU_007201_1_0_1"/>